<accession>A0AAQ1MCR0</accession>
<dbReference type="InterPro" id="IPR051677">
    <property type="entry name" value="AfsR-DnrI-RedD_regulator"/>
</dbReference>
<proteinExistence type="inferred from homology"/>
<dbReference type="InterPro" id="IPR016032">
    <property type="entry name" value="Sig_transdc_resp-reg_C-effctor"/>
</dbReference>
<dbReference type="PANTHER" id="PTHR35807">
    <property type="entry name" value="TRANSCRIPTIONAL REGULATOR REDD-RELATED"/>
    <property type="match status" value="1"/>
</dbReference>
<keyword evidence="2 3" id="KW-0238">DNA-binding</keyword>
<dbReference type="Gene3D" id="1.10.10.10">
    <property type="entry name" value="Winged helix-like DNA-binding domain superfamily/Winged helix DNA-binding domain"/>
    <property type="match status" value="1"/>
</dbReference>
<gene>
    <name evidence="5" type="ORF">SAMN05444424_1137</name>
</gene>
<dbReference type="GO" id="GO:0006355">
    <property type="term" value="P:regulation of DNA-templated transcription"/>
    <property type="evidence" value="ECO:0007669"/>
    <property type="project" value="InterPro"/>
</dbReference>
<dbReference type="SMART" id="SM01043">
    <property type="entry name" value="BTAD"/>
    <property type="match status" value="1"/>
</dbReference>
<dbReference type="SUPFAM" id="SSF46894">
    <property type="entry name" value="C-terminal effector domain of the bipartite response regulators"/>
    <property type="match status" value="1"/>
</dbReference>
<name>A0AAQ1MCR0_9FIRM</name>
<dbReference type="EMBL" id="FQVY01000002">
    <property type="protein sequence ID" value="SHG01036.1"/>
    <property type="molecule type" value="Genomic_DNA"/>
</dbReference>
<comment type="caution">
    <text evidence="5">The sequence shown here is derived from an EMBL/GenBank/DDBJ whole genome shotgun (WGS) entry which is preliminary data.</text>
</comment>
<dbReference type="InterPro" id="IPR011990">
    <property type="entry name" value="TPR-like_helical_dom_sf"/>
</dbReference>
<dbReference type="InterPro" id="IPR005158">
    <property type="entry name" value="BTAD"/>
</dbReference>
<sequence length="420" mass="46862">MELEMAKTRRREPAARLIVTMLGQFSIRYGETVLKLERNNSTRAMQALQMLLYSGGQGLSRAVLMDRLYGRDERVTDPANNLKVTISNLRKRLVQAGLPGTTIQFSGGNYRWQSALPTEVDVDCFYRQADAALAETGPGREEALQRACALYTGDFLPHLQGEEWAVAVAVHCRELYGRCVRALTDLLRARGADTEVLTVATRASALCPQEEWDALRIESLLALERYQEAKAVYEETTTRLEETFGVKPSGQLIDALRKLEQVAPERAVSMEQLQTVLAEDTVLHGAYYCPFPSFIDTYRAVGRMLERSGQSAYLMLCWLTDRQGQPLGDRERLVKATPQVSAAIQTALRRGDAYTQPCAGRFLILLMGLTRENCTLVSDRIDARFRATPDRARGVVLHYKSTPVGSPGCTQMMGADPGWK</sequence>
<dbReference type="Pfam" id="PF03704">
    <property type="entry name" value="BTAD"/>
    <property type="match status" value="1"/>
</dbReference>
<feature type="DNA-binding region" description="OmpR/PhoB-type" evidence="3">
    <location>
        <begin position="6"/>
        <end position="114"/>
    </location>
</feature>
<reference evidence="6" key="1">
    <citation type="submission" date="2016-11" db="EMBL/GenBank/DDBJ databases">
        <authorList>
            <person name="Jaros S."/>
            <person name="Januszkiewicz K."/>
            <person name="Wedrychowicz H."/>
        </authorList>
    </citation>
    <scope>NUCLEOTIDE SEQUENCE [LARGE SCALE GENOMIC DNA]</scope>
    <source>
        <strain evidence="6">DSM 4029</strain>
    </source>
</reference>
<evidence type="ECO:0000256" key="2">
    <source>
        <dbReference type="ARBA" id="ARBA00023125"/>
    </source>
</evidence>
<dbReference type="GO" id="GO:0003677">
    <property type="term" value="F:DNA binding"/>
    <property type="evidence" value="ECO:0007669"/>
    <property type="project" value="UniProtKB-UniRule"/>
</dbReference>
<dbReference type="PROSITE" id="PS51755">
    <property type="entry name" value="OMPR_PHOB"/>
    <property type="match status" value="1"/>
</dbReference>
<evidence type="ECO:0000313" key="5">
    <source>
        <dbReference type="EMBL" id="SHG01036.1"/>
    </source>
</evidence>
<dbReference type="SUPFAM" id="SSF48452">
    <property type="entry name" value="TPR-like"/>
    <property type="match status" value="1"/>
</dbReference>
<dbReference type="AlphaFoldDB" id="A0AAQ1MCR0"/>
<dbReference type="InterPro" id="IPR001867">
    <property type="entry name" value="OmpR/PhoB-type_DNA-bd"/>
</dbReference>
<dbReference type="GO" id="GO:0000160">
    <property type="term" value="P:phosphorelay signal transduction system"/>
    <property type="evidence" value="ECO:0007669"/>
    <property type="project" value="InterPro"/>
</dbReference>
<evidence type="ECO:0000256" key="3">
    <source>
        <dbReference type="PROSITE-ProRule" id="PRU01091"/>
    </source>
</evidence>
<protein>
    <submittedName>
        <fullName evidence="5">DNA-binding transcriptional activator of the SARP family</fullName>
    </submittedName>
</protein>
<evidence type="ECO:0000256" key="1">
    <source>
        <dbReference type="ARBA" id="ARBA00005820"/>
    </source>
</evidence>
<comment type="similarity">
    <text evidence="1">Belongs to the AfsR/DnrI/RedD regulatory family.</text>
</comment>
<evidence type="ECO:0000259" key="4">
    <source>
        <dbReference type="PROSITE" id="PS51755"/>
    </source>
</evidence>
<dbReference type="Proteomes" id="UP000184089">
    <property type="component" value="Unassembled WGS sequence"/>
</dbReference>
<dbReference type="Gene3D" id="1.25.40.10">
    <property type="entry name" value="Tetratricopeptide repeat domain"/>
    <property type="match status" value="1"/>
</dbReference>
<dbReference type="InterPro" id="IPR036388">
    <property type="entry name" value="WH-like_DNA-bd_sf"/>
</dbReference>
<feature type="domain" description="OmpR/PhoB-type" evidence="4">
    <location>
        <begin position="6"/>
        <end position="114"/>
    </location>
</feature>
<organism evidence="5 6">
    <name type="scientific">Bittarella massiliensis</name>
    <name type="common">ex Durand et al. 2017</name>
    <dbReference type="NCBI Taxonomy" id="1720313"/>
    <lineage>
        <taxon>Bacteria</taxon>
        <taxon>Bacillati</taxon>
        <taxon>Bacillota</taxon>
        <taxon>Clostridia</taxon>
        <taxon>Eubacteriales</taxon>
        <taxon>Oscillospiraceae</taxon>
        <taxon>Bittarella (ex Durand et al. 2017)</taxon>
    </lineage>
</organism>
<evidence type="ECO:0000313" key="6">
    <source>
        <dbReference type="Proteomes" id="UP000184089"/>
    </source>
</evidence>